<proteinExistence type="predicted"/>
<dbReference type="Proteomes" id="UP000014978">
    <property type="component" value="Unassembled WGS sequence"/>
</dbReference>
<feature type="non-terminal residue" evidence="3">
    <location>
        <position position="1"/>
    </location>
</feature>
<keyword evidence="4" id="KW-1185">Reference proteome</keyword>
<comment type="caution">
    <text evidence="3">The sequence shown here is derived from an EMBL/GenBank/DDBJ whole genome shotgun (WGS) entry which is preliminary data.</text>
</comment>
<reference evidence="4" key="1">
    <citation type="journal article" date="2013" name="PLoS Genet.">
        <title>The genome of Spraguea lophii and the basis of host-microsporidian interactions.</title>
        <authorList>
            <person name="Campbell S.E."/>
            <person name="Williams T.A."/>
            <person name="Yousuf A."/>
            <person name="Soanes D.M."/>
            <person name="Paszkiewicz K.H."/>
            <person name="Williams B.A.P."/>
        </authorList>
    </citation>
    <scope>NUCLEOTIDE SEQUENCE [LARGE SCALE GENOMIC DNA]</scope>
    <source>
        <strain evidence="4">42_110</strain>
    </source>
</reference>
<keyword evidence="2" id="KW-0812">Transmembrane</keyword>
<evidence type="ECO:0000313" key="3">
    <source>
        <dbReference type="EMBL" id="EPR79472.1"/>
    </source>
</evidence>
<name>S7WCE4_SPRLO</name>
<dbReference type="VEuPathDB" id="MicrosporidiaDB:SLOPH_786"/>
<accession>S7WCE4</accession>
<protein>
    <submittedName>
        <fullName evidence="3">Uncharacterized protein</fullName>
    </submittedName>
</protein>
<dbReference type="AlphaFoldDB" id="S7WCE4"/>
<feature type="region of interest" description="Disordered" evidence="1">
    <location>
        <begin position="154"/>
        <end position="178"/>
    </location>
</feature>
<evidence type="ECO:0000313" key="4">
    <source>
        <dbReference type="Proteomes" id="UP000014978"/>
    </source>
</evidence>
<sequence>INKDFNDSYAFSNLELNDQEKLEGTDKNGNYIPENEILIDYILFYANITICNKVINTFIRIQIPNQLIYNNTVNNIFEVKPKCLYIYLDLDLNDVYYSRNYNYTDGLVTLSFFTECKQFTLDNKPNSIKISKFKNAGYIYYYNTKSNKLRRITVKPETTSDRKDVDEPTNQETSSQRDVKEIINQEITPDKKEIEETKNQKTIFKRCKGNNNQEITSQRDVKEIINSEIISDKNKTDEPTKQETISDIKEIEETTKPETIPKRDVKEITNSEIISDKKETEETKKNNIKIGNIIITLISVQIIFWLFMQIY</sequence>
<organism evidence="3 4">
    <name type="scientific">Spraguea lophii (strain 42_110)</name>
    <name type="common">Microsporidian parasite</name>
    <dbReference type="NCBI Taxonomy" id="1358809"/>
    <lineage>
        <taxon>Eukaryota</taxon>
        <taxon>Fungi</taxon>
        <taxon>Fungi incertae sedis</taxon>
        <taxon>Microsporidia</taxon>
        <taxon>Spragueidae</taxon>
        <taxon>Spraguea</taxon>
    </lineage>
</organism>
<evidence type="ECO:0000256" key="1">
    <source>
        <dbReference type="SAM" id="MobiDB-lite"/>
    </source>
</evidence>
<evidence type="ECO:0000256" key="2">
    <source>
        <dbReference type="SAM" id="Phobius"/>
    </source>
</evidence>
<keyword evidence="2" id="KW-1133">Transmembrane helix</keyword>
<dbReference type="EMBL" id="ATCN01000238">
    <property type="protein sequence ID" value="EPR79472.1"/>
    <property type="molecule type" value="Genomic_DNA"/>
</dbReference>
<dbReference type="HOGENOM" id="CLU_895913_0_0_1"/>
<keyword evidence="2" id="KW-0472">Membrane</keyword>
<dbReference type="InParanoid" id="S7WCE4"/>
<feature type="transmembrane region" description="Helical" evidence="2">
    <location>
        <begin position="290"/>
        <end position="308"/>
    </location>
</feature>
<gene>
    <name evidence="3" type="ORF">SLOPH_786</name>
</gene>